<proteinExistence type="predicted"/>
<evidence type="ECO:0000313" key="3">
    <source>
        <dbReference type="Proteomes" id="UP000284842"/>
    </source>
</evidence>
<organism evidence="2 3">
    <name type="scientific">Panaeolus cyanescens</name>
    <dbReference type="NCBI Taxonomy" id="181874"/>
    <lineage>
        <taxon>Eukaryota</taxon>
        <taxon>Fungi</taxon>
        <taxon>Dikarya</taxon>
        <taxon>Basidiomycota</taxon>
        <taxon>Agaricomycotina</taxon>
        <taxon>Agaricomycetes</taxon>
        <taxon>Agaricomycetidae</taxon>
        <taxon>Agaricales</taxon>
        <taxon>Agaricineae</taxon>
        <taxon>Galeropsidaceae</taxon>
        <taxon>Panaeolus</taxon>
    </lineage>
</organism>
<accession>A0A409W626</accession>
<dbReference type="AlphaFoldDB" id="A0A409W626"/>
<dbReference type="OrthoDB" id="3224178at2759"/>
<evidence type="ECO:0000313" key="2">
    <source>
        <dbReference type="EMBL" id="PPQ73956.1"/>
    </source>
</evidence>
<name>A0A409W626_9AGAR</name>
<dbReference type="InParanoid" id="A0A409W626"/>
<reference evidence="2 3" key="1">
    <citation type="journal article" date="2018" name="Evol. Lett.">
        <title>Horizontal gene cluster transfer increased hallucinogenic mushroom diversity.</title>
        <authorList>
            <person name="Reynolds H.T."/>
            <person name="Vijayakumar V."/>
            <person name="Gluck-Thaler E."/>
            <person name="Korotkin H.B."/>
            <person name="Matheny P.B."/>
            <person name="Slot J.C."/>
        </authorList>
    </citation>
    <scope>NUCLEOTIDE SEQUENCE [LARGE SCALE GENOMIC DNA]</scope>
    <source>
        <strain evidence="2 3">2629</strain>
    </source>
</reference>
<dbReference type="Gene3D" id="1.10.510.10">
    <property type="entry name" value="Transferase(Phosphotransferase) domain 1"/>
    <property type="match status" value="1"/>
</dbReference>
<gene>
    <name evidence="2" type="ORF">CVT24_012545</name>
</gene>
<keyword evidence="3" id="KW-1185">Reference proteome</keyword>
<dbReference type="Proteomes" id="UP000284842">
    <property type="component" value="Unassembled WGS sequence"/>
</dbReference>
<dbReference type="GO" id="GO:0005524">
    <property type="term" value="F:ATP binding"/>
    <property type="evidence" value="ECO:0007669"/>
    <property type="project" value="InterPro"/>
</dbReference>
<dbReference type="SUPFAM" id="SSF56112">
    <property type="entry name" value="Protein kinase-like (PK-like)"/>
    <property type="match status" value="1"/>
</dbReference>
<sequence length="412" mass="48114">MWIASSLEHHYDRFRTIWTMLRGNKPVWPQFTQRLAWKLRPYFLRHPLPHDIACWRLRDANADDIDQMTRVETENSSWWKFLTPFFAAHGYHLYAPFVELLSDYSHPLPLDGHPSSRQTHPFARRLYSANKDCKFFFKNCIRGARDAYGRDVVIRIVSGPERSRELEILKRLTSSPALKDPRNITIPILDWLEFDGLTFIVMPRWDPAWIHDFGTVAECIHITDSFLAYLDFLHQHRIAHMDIHAGNMCINTIVPSFYSHLTGLRNPAVTRYAMIDFGVSYIYPYDMPLETVREELPIYAWAFHGLEDEKGPFNPFCADVGALGTVLDRHVRVIRDVVPEIVPFIESMTTPRPDDRPTAHEAYLKFQALKASLTSEQLQAPVTDLSYRGDGHYQRKYVYKKRPQLPDPDWSP</sequence>
<evidence type="ECO:0000259" key="1">
    <source>
        <dbReference type="SMART" id="SM00220"/>
    </source>
</evidence>
<dbReference type="InterPro" id="IPR000719">
    <property type="entry name" value="Prot_kinase_dom"/>
</dbReference>
<feature type="domain" description="Protein kinase" evidence="1">
    <location>
        <begin position="135"/>
        <end position="369"/>
    </location>
</feature>
<comment type="caution">
    <text evidence="2">The sequence shown here is derived from an EMBL/GenBank/DDBJ whole genome shotgun (WGS) entry which is preliminary data.</text>
</comment>
<dbReference type="GO" id="GO:0004672">
    <property type="term" value="F:protein kinase activity"/>
    <property type="evidence" value="ECO:0007669"/>
    <property type="project" value="InterPro"/>
</dbReference>
<dbReference type="EMBL" id="NHTK01005785">
    <property type="protein sequence ID" value="PPQ73956.1"/>
    <property type="molecule type" value="Genomic_DNA"/>
</dbReference>
<dbReference type="InterPro" id="IPR011009">
    <property type="entry name" value="Kinase-like_dom_sf"/>
</dbReference>
<dbReference type="SMART" id="SM00220">
    <property type="entry name" value="S_TKc"/>
    <property type="match status" value="1"/>
</dbReference>
<protein>
    <recommendedName>
        <fullName evidence="1">Protein kinase domain-containing protein</fullName>
    </recommendedName>
</protein>